<dbReference type="InterPro" id="IPR036291">
    <property type="entry name" value="NAD(P)-bd_dom_sf"/>
</dbReference>
<protein>
    <submittedName>
        <fullName evidence="4">3-oxoacyl-[acyl-carrier-protein] reductase FabG</fullName>
    </submittedName>
</protein>
<dbReference type="PRINTS" id="PR00081">
    <property type="entry name" value="GDHRDH"/>
</dbReference>
<feature type="domain" description="Ketoreductase" evidence="3">
    <location>
        <begin position="6"/>
        <end position="183"/>
    </location>
</feature>
<comment type="similarity">
    <text evidence="1">Belongs to the short-chain dehydrogenases/reductases (SDR) family.</text>
</comment>
<evidence type="ECO:0000256" key="1">
    <source>
        <dbReference type="ARBA" id="ARBA00006484"/>
    </source>
</evidence>
<dbReference type="Gene3D" id="3.40.50.720">
    <property type="entry name" value="NAD(P)-binding Rossmann-like Domain"/>
    <property type="match status" value="1"/>
</dbReference>
<dbReference type="InterPro" id="IPR057326">
    <property type="entry name" value="KR_dom"/>
</dbReference>
<reference evidence="4" key="2">
    <citation type="submission" date="2021-08" db="EMBL/GenBank/DDBJ databases">
        <authorList>
            <person name="Tani A."/>
            <person name="Ola A."/>
            <person name="Ogura Y."/>
            <person name="Katsura K."/>
            <person name="Hayashi T."/>
        </authorList>
    </citation>
    <scope>NUCLEOTIDE SEQUENCE</scope>
    <source>
        <strain evidence="4">DSM 21893</strain>
    </source>
</reference>
<dbReference type="EMBL" id="BPQF01000014">
    <property type="protein sequence ID" value="GJD40334.1"/>
    <property type="molecule type" value="Genomic_DNA"/>
</dbReference>
<dbReference type="InterPro" id="IPR002347">
    <property type="entry name" value="SDR_fam"/>
</dbReference>
<dbReference type="FunFam" id="3.40.50.720:FF:000173">
    <property type="entry name" value="3-oxoacyl-[acyl-carrier protein] reductase"/>
    <property type="match status" value="1"/>
</dbReference>
<dbReference type="Pfam" id="PF13561">
    <property type="entry name" value="adh_short_C2"/>
    <property type="match status" value="1"/>
</dbReference>
<dbReference type="GO" id="GO:0030497">
    <property type="term" value="P:fatty acid elongation"/>
    <property type="evidence" value="ECO:0007669"/>
    <property type="project" value="TreeGrafter"/>
</dbReference>
<dbReference type="SMART" id="SM00822">
    <property type="entry name" value="PKS_KR"/>
    <property type="match status" value="1"/>
</dbReference>
<dbReference type="Proteomes" id="UP001055307">
    <property type="component" value="Unassembled WGS sequence"/>
</dbReference>
<accession>A0AAV4Z9X4</accession>
<dbReference type="PROSITE" id="PS00061">
    <property type="entry name" value="ADH_SHORT"/>
    <property type="match status" value="1"/>
</dbReference>
<evidence type="ECO:0000256" key="2">
    <source>
        <dbReference type="ARBA" id="ARBA00023002"/>
    </source>
</evidence>
<evidence type="ECO:0000259" key="3">
    <source>
        <dbReference type="SMART" id="SM00822"/>
    </source>
</evidence>
<dbReference type="RefSeq" id="WP_373321298.1">
    <property type="nucleotide sequence ID" value="NZ_BPQF01000014.1"/>
</dbReference>
<evidence type="ECO:0000313" key="4">
    <source>
        <dbReference type="EMBL" id="GJD40334.1"/>
    </source>
</evidence>
<gene>
    <name evidence="4" type="primary">fabG_6</name>
    <name evidence="4" type="ORF">OICFNHDK_2802</name>
</gene>
<dbReference type="SUPFAM" id="SSF51735">
    <property type="entry name" value="NAD(P)-binding Rossmann-fold domains"/>
    <property type="match status" value="1"/>
</dbReference>
<sequence length="243" mass="25591">MSVVERTSIIIGASGLVGSAVARRLIRGGRNVILTSTTEFTSRRAELGDLSNQIWHAVDVRDESQVSSLFTDPGTGSGRFDVVYCAGMICDKPIAKLAYDDWKRVISVNLDGAFLTVRAAFQNMAVRGEGSIVLVSSISARRAQAGQAAYAASKAALEALCRCAAVELGRFNVTCNVVAPGPLSGGMMEHVRPAVKDALVQRTPLRRLGSAEDAAAAVEFLLGPGARHITGQTILVDGGFTVT</sequence>
<comment type="caution">
    <text evidence="4">The sequence shown here is derived from an EMBL/GenBank/DDBJ whole genome shotgun (WGS) entry which is preliminary data.</text>
</comment>
<dbReference type="PANTHER" id="PTHR42760">
    <property type="entry name" value="SHORT-CHAIN DEHYDROGENASES/REDUCTASES FAMILY MEMBER"/>
    <property type="match status" value="1"/>
</dbReference>
<name>A0AAV4Z9X4_9HYPH</name>
<dbReference type="InterPro" id="IPR020904">
    <property type="entry name" value="Sc_DH/Rdtase_CS"/>
</dbReference>
<keyword evidence="5" id="KW-1185">Reference proteome</keyword>
<proteinExistence type="inferred from homology"/>
<dbReference type="PANTHER" id="PTHR42760:SF40">
    <property type="entry name" value="3-OXOACYL-[ACYL-CARRIER-PROTEIN] REDUCTASE, CHLOROPLASTIC"/>
    <property type="match status" value="1"/>
</dbReference>
<reference evidence="4" key="1">
    <citation type="journal article" date="2016" name="Front. Microbiol.">
        <title>Genome Sequence of the Piezophilic, Mesophilic Sulfate-Reducing Bacterium Desulfovibrio indicus J2T.</title>
        <authorList>
            <person name="Cao J."/>
            <person name="Maignien L."/>
            <person name="Shao Z."/>
            <person name="Alain K."/>
            <person name="Jebbar M."/>
        </authorList>
    </citation>
    <scope>NUCLEOTIDE SEQUENCE</scope>
    <source>
        <strain evidence="4">DSM 21893</strain>
    </source>
</reference>
<dbReference type="GO" id="GO:0016616">
    <property type="term" value="F:oxidoreductase activity, acting on the CH-OH group of donors, NAD or NADP as acceptor"/>
    <property type="evidence" value="ECO:0007669"/>
    <property type="project" value="TreeGrafter"/>
</dbReference>
<evidence type="ECO:0000313" key="5">
    <source>
        <dbReference type="Proteomes" id="UP001055307"/>
    </source>
</evidence>
<dbReference type="AlphaFoldDB" id="A0AAV4Z9X4"/>
<organism evidence="4 5">
    <name type="scientific">Methylobacterium bullatum</name>
    <dbReference type="NCBI Taxonomy" id="570505"/>
    <lineage>
        <taxon>Bacteria</taxon>
        <taxon>Pseudomonadati</taxon>
        <taxon>Pseudomonadota</taxon>
        <taxon>Alphaproteobacteria</taxon>
        <taxon>Hyphomicrobiales</taxon>
        <taxon>Methylobacteriaceae</taxon>
        <taxon>Methylobacterium</taxon>
    </lineage>
</organism>
<keyword evidence="2" id="KW-0560">Oxidoreductase</keyword>